<dbReference type="GO" id="GO:0046355">
    <property type="term" value="P:mannan catabolic process"/>
    <property type="evidence" value="ECO:0007669"/>
    <property type="project" value="UniProtKB-ARBA"/>
</dbReference>
<keyword evidence="6" id="KW-0732">Signal</keyword>
<evidence type="ECO:0000256" key="5">
    <source>
        <dbReference type="ARBA" id="ARBA00023295"/>
    </source>
</evidence>
<evidence type="ECO:0000256" key="1">
    <source>
        <dbReference type="ARBA" id="ARBA00001678"/>
    </source>
</evidence>
<evidence type="ECO:0000256" key="2">
    <source>
        <dbReference type="ARBA" id="ARBA00005641"/>
    </source>
</evidence>
<dbReference type="InterPro" id="IPR045053">
    <property type="entry name" value="MAN-like"/>
</dbReference>
<feature type="signal peptide" evidence="6">
    <location>
        <begin position="1"/>
        <end position="21"/>
    </location>
</feature>
<comment type="catalytic activity">
    <reaction evidence="1">
        <text>Random hydrolysis of (1-&gt;4)-beta-D-mannosidic linkages in mannans, galactomannans and glucomannans.</text>
        <dbReference type="EC" id="3.2.1.78"/>
    </reaction>
</comment>
<dbReference type="STRING" id="41688.A0A2N3N0V2"/>
<evidence type="ECO:0000259" key="7">
    <source>
        <dbReference type="Pfam" id="PF26410"/>
    </source>
</evidence>
<dbReference type="Gene3D" id="3.20.20.80">
    <property type="entry name" value="Glycosidases"/>
    <property type="match status" value="1"/>
</dbReference>
<dbReference type="PANTHER" id="PTHR31451:SF10">
    <property type="entry name" value="MANNAN ENDO-1,4-BETA-MANNOSIDASE B"/>
    <property type="match status" value="1"/>
</dbReference>
<dbReference type="Pfam" id="PF26410">
    <property type="entry name" value="GH5_mannosidase"/>
    <property type="match status" value="1"/>
</dbReference>
<accession>A0A2N3N0V2</accession>
<comment type="caution">
    <text evidence="8">The sequence shown here is derived from an EMBL/GenBank/DDBJ whole genome shotgun (WGS) entry which is preliminary data.</text>
</comment>
<reference evidence="8 9" key="1">
    <citation type="journal article" date="2017" name="G3 (Bethesda)">
        <title>First Draft Genome Sequence of the Pathogenic Fungus Lomentospora prolificans (Formerly Scedosporium prolificans).</title>
        <authorList>
            <person name="Luo R."/>
            <person name="Zimin A."/>
            <person name="Workman R."/>
            <person name="Fan Y."/>
            <person name="Pertea G."/>
            <person name="Grossman N."/>
            <person name="Wear M.P."/>
            <person name="Jia B."/>
            <person name="Miller H."/>
            <person name="Casadevall A."/>
            <person name="Timp W."/>
            <person name="Zhang S.X."/>
            <person name="Salzberg S.L."/>
        </authorList>
    </citation>
    <scope>NUCLEOTIDE SEQUENCE [LARGE SCALE GENOMIC DNA]</scope>
    <source>
        <strain evidence="8 9">JHH-5317</strain>
    </source>
</reference>
<feature type="domain" description="Glycoside hydrolase family 5" evidence="7">
    <location>
        <begin position="208"/>
        <end position="370"/>
    </location>
</feature>
<evidence type="ECO:0000256" key="3">
    <source>
        <dbReference type="ARBA" id="ARBA00012706"/>
    </source>
</evidence>
<dbReference type="GO" id="GO:0016985">
    <property type="term" value="F:mannan endo-1,4-beta-mannosidase activity"/>
    <property type="evidence" value="ECO:0007669"/>
    <property type="project" value="UniProtKB-EC"/>
</dbReference>
<evidence type="ECO:0000256" key="6">
    <source>
        <dbReference type="SAM" id="SignalP"/>
    </source>
</evidence>
<dbReference type="AlphaFoldDB" id="A0A2N3N0V2"/>
<evidence type="ECO:0000313" key="8">
    <source>
        <dbReference type="EMBL" id="PKS06051.1"/>
    </source>
</evidence>
<evidence type="ECO:0000313" key="9">
    <source>
        <dbReference type="Proteomes" id="UP000233524"/>
    </source>
</evidence>
<protein>
    <recommendedName>
        <fullName evidence="3">mannan endo-1,4-beta-mannosidase</fullName>
        <ecNumber evidence="3">3.2.1.78</ecNumber>
    </recommendedName>
</protein>
<organism evidence="8 9">
    <name type="scientific">Lomentospora prolificans</name>
    <dbReference type="NCBI Taxonomy" id="41688"/>
    <lineage>
        <taxon>Eukaryota</taxon>
        <taxon>Fungi</taxon>
        <taxon>Dikarya</taxon>
        <taxon>Ascomycota</taxon>
        <taxon>Pezizomycotina</taxon>
        <taxon>Sordariomycetes</taxon>
        <taxon>Hypocreomycetidae</taxon>
        <taxon>Microascales</taxon>
        <taxon>Microascaceae</taxon>
        <taxon>Lomentospora</taxon>
    </lineage>
</organism>
<dbReference type="InterPro" id="IPR017853">
    <property type="entry name" value="GH"/>
</dbReference>
<proteinExistence type="inferred from homology"/>
<dbReference type="SUPFAM" id="SSF51445">
    <property type="entry name" value="(Trans)glycosidases"/>
    <property type="match status" value="1"/>
</dbReference>
<dbReference type="InParanoid" id="A0A2N3N0V2"/>
<name>A0A2N3N0V2_9PEZI</name>
<comment type="similarity">
    <text evidence="2">Belongs to the glycosyl hydrolase 5 (cellulase A) family.</text>
</comment>
<feature type="chain" id="PRO_5014943599" description="mannan endo-1,4-beta-mannosidase" evidence="6">
    <location>
        <begin position="22"/>
        <end position="450"/>
    </location>
</feature>
<keyword evidence="9" id="KW-1185">Reference proteome</keyword>
<dbReference type="VEuPathDB" id="FungiDB:jhhlp_007885"/>
<dbReference type="EMBL" id="NLAX01001139">
    <property type="protein sequence ID" value="PKS06051.1"/>
    <property type="molecule type" value="Genomic_DNA"/>
</dbReference>
<gene>
    <name evidence="8" type="ORF">jhhlp_007885</name>
</gene>
<keyword evidence="4" id="KW-0378">Hydrolase</keyword>
<keyword evidence="5" id="KW-0326">Glycosidase</keyword>
<dbReference type="OrthoDB" id="406631at2759"/>
<dbReference type="PANTHER" id="PTHR31451">
    <property type="match status" value="1"/>
</dbReference>
<sequence>MRLLPIAGFLQLLPLLRGVKAELRSSKDPQIPSKYPIGHVDEPFAKPAGRVFEVNGTVKYMTGTNAWYLNRLDEEDLEITLKQIIDASSFPSLFLPLFLIFAGKGRPCNRKAGPVKLSGYELIRVWAFGEINELPNPKASEPAPMSVFFHYLNETGGYINYGPEGLDRFDRLVSRCEDLGLKLVLPLFNQWSDYGGAPLYISTYSDTWTERWIEFPKAQEVYRDYVKVIVERYKDSPAVFSWQLGNEPRCEGCDNLEKLVDWARNVSAYIKELDPEHMVSMGDEGWLTPREREQGYGDKGTGYNGNNGVDWVSIMGIETLDYGTVHLWPDHWAYPYEWGVQWIEDHDKLAAQFNKPIILEEYGAAKRDGHIEPLLPWQDALLNSGFAADQTWQFEPDGTSFTNFPDPQFAIHYGSEEWSVLAKNHSLRVDAKTKALQLGSSEVSEIRIHH</sequence>
<dbReference type="Proteomes" id="UP000233524">
    <property type="component" value="Unassembled WGS sequence"/>
</dbReference>
<dbReference type="EC" id="3.2.1.78" evidence="3"/>
<dbReference type="InterPro" id="IPR001547">
    <property type="entry name" value="Glyco_hydro_5"/>
</dbReference>
<evidence type="ECO:0000256" key="4">
    <source>
        <dbReference type="ARBA" id="ARBA00022801"/>
    </source>
</evidence>